<evidence type="ECO:0000256" key="1">
    <source>
        <dbReference type="SAM" id="MobiDB-lite"/>
    </source>
</evidence>
<name>A0A699THK6_TANCI</name>
<dbReference type="AlphaFoldDB" id="A0A699THK6"/>
<proteinExistence type="predicted"/>
<feature type="non-terminal residue" evidence="2">
    <location>
        <position position="1"/>
    </location>
</feature>
<dbReference type="EMBL" id="BKCJ011244424">
    <property type="protein sequence ID" value="GFD09290.1"/>
    <property type="molecule type" value="Genomic_DNA"/>
</dbReference>
<gene>
    <name evidence="2" type="ORF">Tci_881259</name>
</gene>
<feature type="compositionally biased region" description="Basic and acidic residues" evidence="1">
    <location>
        <begin position="1"/>
        <end position="12"/>
    </location>
</feature>
<feature type="region of interest" description="Disordered" evidence="1">
    <location>
        <begin position="1"/>
        <end position="56"/>
    </location>
</feature>
<comment type="caution">
    <text evidence="2">The sequence shown here is derived from an EMBL/GenBank/DDBJ whole genome shotgun (WGS) entry which is preliminary data.</text>
</comment>
<reference evidence="2" key="1">
    <citation type="journal article" date="2019" name="Sci. Rep.">
        <title>Draft genome of Tanacetum cinerariifolium, the natural source of mosquito coil.</title>
        <authorList>
            <person name="Yamashiro T."/>
            <person name="Shiraishi A."/>
            <person name="Satake H."/>
            <person name="Nakayama K."/>
        </authorList>
    </citation>
    <scope>NUCLEOTIDE SEQUENCE</scope>
</reference>
<organism evidence="2">
    <name type="scientific">Tanacetum cinerariifolium</name>
    <name type="common">Dalmatian daisy</name>
    <name type="synonym">Chrysanthemum cinerariifolium</name>
    <dbReference type="NCBI Taxonomy" id="118510"/>
    <lineage>
        <taxon>Eukaryota</taxon>
        <taxon>Viridiplantae</taxon>
        <taxon>Streptophyta</taxon>
        <taxon>Embryophyta</taxon>
        <taxon>Tracheophyta</taxon>
        <taxon>Spermatophyta</taxon>
        <taxon>Magnoliopsida</taxon>
        <taxon>eudicotyledons</taxon>
        <taxon>Gunneridae</taxon>
        <taxon>Pentapetalae</taxon>
        <taxon>asterids</taxon>
        <taxon>campanulids</taxon>
        <taxon>Asterales</taxon>
        <taxon>Asteraceae</taxon>
        <taxon>Asteroideae</taxon>
        <taxon>Anthemideae</taxon>
        <taxon>Anthemidinae</taxon>
        <taxon>Tanacetum</taxon>
    </lineage>
</organism>
<protein>
    <submittedName>
        <fullName evidence="2">Uncharacterized protein</fullName>
    </submittedName>
</protein>
<feature type="compositionally biased region" description="Polar residues" evidence="1">
    <location>
        <begin position="36"/>
        <end position="56"/>
    </location>
</feature>
<evidence type="ECO:0000313" key="2">
    <source>
        <dbReference type="EMBL" id="GFD09290.1"/>
    </source>
</evidence>
<feature type="region of interest" description="Disordered" evidence="1">
    <location>
        <begin position="78"/>
        <end position="115"/>
    </location>
</feature>
<sequence length="153" mass="16406">HLPRYAPREAPRANRSPARQGPGHAAATPAAVSVRTAPSHTCRTVGNKTSARNTAPTRRRYSLFPVLLFRGLLGSALAAPRAQPPPATRSSPEAFMRSKKGANWPARRVGGGYQSSAARPDFKKLVYGATVRECALAMRCLNPSVSTKRSFLG</sequence>
<accession>A0A699THK6</accession>